<gene>
    <name evidence="1 2" type="primary">gatC</name>
    <name evidence="2" type="ORF">HW115_07580</name>
</gene>
<comment type="subunit">
    <text evidence="1">Heterotrimer of A, B and C subunits.</text>
</comment>
<dbReference type="Gene3D" id="1.10.20.60">
    <property type="entry name" value="Glu-tRNAGln amidotransferase C subunit, N-terminal domain"/>
    <property type="match status" value="1"/>
</dbReference>
<dbReference type="GO" id="GO:0005524">
    <property type="term" value="F:ATP binding"/>
    <property type="evidence" value="ECO:0007669"/>
    <property type="project" value="UniProtKB-KW"/>
</dbReference>
<dbReference type="NCBIfam" id="TIGR00135">
    <property type="entry name" value="gatC"/>
    <property type="match status" value="1"/>
</dbReference>
<keyword evidence="1" id="KW-0436">Ligase</keyword>
<dbReference type="Proteomes" id="UP000557872">
    <property type="component" value="Unassembled WGS sequence"/>
</dbReference>
<evidence type="ECO:0000256" key="1">
    <source>
        <dbReference type="HAMAP-Rule" id="MF_00122"/>
    </source>
</evidence>
<accession>A0A851GK44</accession>
<comment type="function">
    <text evidence="1">Allows the formation of correctly charged Asn-tRNA(Asn) or Gln-tRNA(Gln) through the transamidation of misacylated Asp-tRNA(Asn) or Glu-tRNA(Gln) in organisms which lack either or both of asparaginyl-tRNA or glutaminyl-tRNA synthetases. The reaction takes place in the presence of glutamine and ATP through an activated phospho-Asp-tRNA(Asn) or phospho-Glu-tRNA(Gln).</text>
</comment>
<proteinExistence type="inferred from homology"/>
<keyword evidence="1" id="KW-0067">ATP-binding</keyword>
<evidence type="ECO:0000313" key="2">
    <source>
        <dbReference type="EMBL" id="NWK55467.1"/>
    </source>
</evidence>
<dbReference type="InterPro" id="IPR003837">
    <property type="entry name" value="GatC"/>
</dbReference>
<name>A0A851GK44_9BACT</name>
<comment type="catalytic activity">
    <reaction evidence="1">
        <text>L-glutamyl-tRNA(Gln) + L-glutamine + ATP + H2O = L-glutaminyl-tRNA(Gln) + L-glutamate + ADP + phosphate + H(+)</text>
        <dbReference type="Rhea" id="RHEA:17521"/>
        <dbReference type="Rhea" id="RHEA-COMP:9681"/>
        <dbReference type="Rhea" id="RHEA-COMP:9684"/>
        <dbReference type="ChEBI" id="CHEBI:15377"/>
        <dbReference type="ChEBI" id="CHEBI:15378"/>
        <dbReference type="ChEBI" id="CHEBI:29985"/>
        <dbReference type="ChEBI" id="CHEBI:30616"/>
        <dbReference type="ChEBI" id="CHEBI:43474"/>
        <dbReference type="ChEBI" id="CHEBI:58359"/>
        <dbReference type="ChEBI" id="CHEBI:78520"/>
        <dbReference type="ChEBI" id="CHEBI:78521"/>
        <dbReference type="ChEBI" id="CHEBI:456216"/>
    </reaction>
</comment>
<dbReference type="PANTHER" id="PTHR15004:SF0">
    <property type="entry name" value="GLUTAMYL-TRNA(GLN) AMIDOTRANSFERASE SUBUNIT C, MITOCHONDRIAL"/>
    <property type="match status" value="1"/>
</dbReference>
<dbReference type="GO" id="GO:0006412">
    <property type="term" value="P:translation"/>
    <property type="evidence" value="ECO:0007669"/>
    <property type="project" value="UniProtKB-UniRule"/>
</dbReference>
<dbReference type="HAMAP" id="MF_00122">
    <property type="entry name" value="GatC"/>
    <property type="match status" value="1"/>
</dbReference>
<dbReference type="InterPro" id="IPR036113">
    <property type="entry name" value="Asp/Glu-ADT_sf_sub_c"/>
</dbReference>
<dbReference type="RefSeq" id="WP_178931981.1">
    <property type="nucleotide sequence ID" value="NZ_JACBAZ010000002.1"/>
</dbReference>
<dbReference type="GO" id="GO:0006450">
    <property type="term" value="P:regulation of translational fidelity"/>
    <property type="evidence" value="ECO:0007669"/>
    <property type="project" value="InterPro"/>
</dbReference>
<comment type="catalytic activity">
    <reaction evidence="1">
        <text>L-aspartyl-tRNA(Asn) + L-glutamine + ATP + H2O = L-asparaginyl-tRNA(Asn) + L-glutamate + ADP + phosphate + 2 H(+)</text>
        <dbReference type="Rhea" id="RHEA:14513"/>
        <dbReference type="Rhea" id="RHEA-COMP:9674"/>
        <dbReference type="Rhea" id="RHEA-COMP:9677"/>
        <dbReference type="ChEBI" id="CHEBI:15377"/>
        <dbReference type="ChEBI" id="CHEBI:15378"/>
        <dbReference type="ChEBI" id="CHEBI:29985"/>
        <dbReference type="ChEBI" id="CHEBI:30616"/>
        <dbReference type="ChEBI" id="CHEBI:43474"/>
        <dbReference type="ChEBI" id="CHEBI:58359"/>
        <dbReference type="ChEBI" id="CHEBI:78515"/>
        <dbReference type="ChEBI" id="CHEBI:78516"/>
        <dbReference type="ChEBI" id="CHEBI:456216"/>
    </reaction>
</comment>
<dbReference type="GO" id="GO:0070681">
    <property type="term" value="P:glutaminyl-tRNAGln biosynthesis via transamidation"/>
    <property type="evidence" value="ECO:0007669"/>
    <property type="project" value="TreeGrafter"/>
</dbReference>
<comment type="similarity">
    <text evidence="1">Belongs to the GatC family.</text>
</comment>
<dbReference type="EC" id="6.3.5.-" evidence="1"/>
<dbReference type="Pfam" id="PF02686">
    <property type="entry name" value="GatC"/>
    <property type="match status" value="1"/>
</dbReference>
<dbReference type="GO" id="GO:0050567">
    <property type="term" value="F:glutaminyl-tRNA synthase (glutamine-hydrolyzing) activity"/>
    <property type="evidence" value="ECO:0007669"/>
    <property type="project" value="UniProtKB-UniRule"/>
</dbReference>
<keyword evidence="3" id="KW-1185">Reference proteome</keyword>
<comment type="caution">
    <text evidence="2">The sequence shown here is derived from an EMBL/GenBank/DDBJ whole genome shotgun (WGS) entry which is preliminary data.</text>
</comment>
<dbReference type="AlphaFoldDB" id="A0A851GK44"/>
<dbReference type="EMBL" id="JACBAZ010000002">
    <property type="protein sequence ID" value="NWK55467.1"/>
    <property type="molecule type" value="Genomic_DNA"/>
</dbReference>
<dbReference type="GO" id="GO:0016740">
    <property type="term" value="F:transferase activity"/>
    <property type="evidence" value="ECO:0007669"/>
    <property type="project" value="UniProtKB-KW"/>
</dbReference>
<protein>
    <recommendedName>
        <fullName evidence="1">Aspartyl/glutamyl-tRNA(Asn/Gln) amidotransferase subunit C</fullName>
        <shortName evidence="1">Asp/Glu-ADT subunit C</shortName>
        <ecNumber evidence="1">6.3.5.-</ecNumber>
    </recommendedName>
</protein>
<keyword evidence="1" id="KW-0648">Protein biosynthesis</keyword>
<dbReference type="SUPFAM" id="SSF141000">
    <property type="entry name" value="Glu-tRNAGln amidotransferase C subunit"/>
    <property type="match status" value="1"/>
</dbReference>
<evidence type="ECO:0000313" key="3">
    <source>
        <dbReference type="Proteomes" id="UP000557872"/>
    </source>
</evidence>
<organism evidence="2 3">
    <name type="scientific">Oceaniferula marina</name>
    <dbReference type="NCBI Taxonomy" id="2748318"/>
    <lineage>
        <taxon>Bacteria</taxon>
        <taxon>Pseudomonadati</taxon>
        <taxon>Verrucomicrobiota</taxon>
        <taxon>Verrucomicrobiia</taxon>
        <taxon>Verrucomicrobiales</taxon>
        <taxon>Verrucomicrobiaceae</taxon>
        <taxon>Oceaniferula</taxon>
    </lineage>
</organism>
<sequence>MSTEHIDVRYIADLARIELSDEECSTFQGQLEAILGYVETLKDVDVEGIEPTAHASPVFDRLRQDASRPGLNQADLLRNAPDSALGQIRVPKVVDPS</sequence>
<reference evidence="2 3" key="1">
    <citation type="submission" date="2020-07" db="EMBL/GenBank/DDBJ databases">
        <title>Roseicoccus Jingziensis gen. nov., sp. nov., isolated from coastal seawater.</title>
        <authorList>
            <person name="Feng X."/>
        </authorList>
    </citation>
    <scope>NUCLEOTIDE SEQUENCE [LARGE SCALE GENOMIC DNA]</scope>
    <source>
        <strain evidence="2 3">N1E253</strain>
    </source>
</reference>
<dbReference type="PANTHER" id="PTHR15004">
    <property type="entry name" value="GLUTAMYL-TRNA(GLN) AMIDOTRANSFERASE SUBUNIT C, MITOCHONDRIAL"/>
    <property type="match status" value="1"/>
</dbReference>
<keyword evidence="2" id="KW-0808">Transferase</keyword>
<keyword evidence="1" id="KW-0547">Nucleotide-binding</keyword>